<feature type="transmembrane region" description="Helical" evidence="2">
    <location>
        <begin position="406"/>
        <end position="425"/>
    </location>
</feature>
<feature type="transmembrane region" description="Helical" evidence="2">
    <location>
        <begin position="202"/>
        <end position="220"/>
    </location>
</feature>
<feature type="transmembrane region" description="Helical" evidence="2">
    <location>
        <begin position="445"/>
        <end position="463"/>
    </location>
</feature>
<proteinExistence type="predicted"/>
<keyword evidence="4" id="KW-1185">Reference proteome</keyword>
<dbReference type="OrthoDB" id="432553at2759"/>
<dbReference type="EMBL" id="CAJNDS010002151">
    <property type="protein sequence ID" value="CAE7352548.1"/>
    <property type="molecule type" value="Genomic_DNA"/>
</dbReference>
<dbReference type="AlphaFoldDB" id="A0A812PFS9"/>
<keyword evidence="2" id="KW-0472">Membrane</keyword>
<organism evidence="3 4">
    <name type="scientific">Symbiodinium natans</name>
    <dbReference type="NCBI Taxonomy" id="878477"/>
    <lineage>
        <taxon>Eukaryota</taxon>
        <taxon>Sar</taxon>
        <taxon>Alveolata</taxon>
        <taxon>Dinophyceae</taxon>
        <taxon>Suessiales</taxon>
        <taxon>Symbiodiniaceae</taxon>
        <taxon>Symbiodinium</taxon>
    </lineage>
</organism>
<keyword evidence="2" id="KW-0812">Transmembrane</keyword>
<feature type="region of interest" description="Disordered" evidence="1">
    <location>
        <begin position="561"/>
        <end position="587"/>
    </location>
</feature>
<keyword evidence="2" id="KW-1133">Transmembrane helix</keyword>
<evidence type="ECO:0000256" key="2">
    <source>
        <dbReference type="SAM" id="Phobius"/>
    </source>
</evidence>
<evidence type="ECO:0000256" key="1">
    <source>
        <dbReference type="SAM" id="MobiDB-lite"/>
    </source>
</evidence>
<evidence type="ECO:0000313" key="4">
    <source>
        <dbReference type="Proteomes" id="UP000604046"/>
    </source>
</evidence>
<reference evidence="3" key="1">
    <citation type="submission" date="2021-02" db="EMBL/GenBank/DDBJ databases">
        <authorList>
            <person name="Dougan E. K."/>
            <person name="Rhodes N."/>
            <person name="Thang M."/>
            <person name="Chan C."/>
        </authorList>
    </citation>
    <scope>NUCLEOTIDE SEQUENCE</scope>
</reference>
<protein>
    <submittedName>
        <fullName evidence="3">Uncharacterized protein</fullName>
    </submittedName>
</protein>
<gene>
    <name evidence="3" type="ORF">SNAT2548_LOCUS18610</name>
</gene>
<dbReference type="Proteomes" id="UP000604046">
    <property type="component" value="Unassembled WGS sequence"/>
</dbReference>
<evidence type="ECO:0000313" key="3">
    <source>
        <dbReference type="EMBL" id="CAE7352548.1"/>
    </source>
</evidence>
<feature type="transmembrane region" description="Helical" evidence="2">
    <location>
        <begin position="303"/>
        <end position="322"/>
    </location>
</feature>
<feature type="transmembrane region" description="Helical" evidence="2">
    <location>
        <begin position="232"/>
        <end position="258"/>
    </location>
</feature>
<accession>A0A812PFS9</accession>
<sequence length="587" mass="65538">MDLHLQVPPERWGVTRSEFHAFVNDVRQLWTAGRLPDDQGNQPRHGNSRYGPNLYHVNEYFVKPVTLAAGGMSYALMKHPDGLLCQVFISHAWAEGIFELEDLVSRGWPRLQFLHSLYCCLLANPQNLDVSALLNVPPMESPFAKAMQSASHVLVIPNESVGIYTRLWCVYEAYLGTRWKKTCIMPARPHTSTQCGEITRTMLVPVALGLLLGWLWWFILQRAEIRKGFFPLVAITMLTCAIGTALWTALCFAASLFLKACDCSRQKHYRTTRVGHILLLFLCTFSMFPWLRFEPGFRFQFSYFQHYFLPIVLCLFNLLRIAQLNQHQLELKELSRQASHLECSTVADATCSDPSDEQRIRAAILGCEDEIDLTIRVLMRAGAYNDWLRWAYESGVDIRGFGTSDLIVKTGLAASLWALAALHSLGFRSCAVFCGSTDQRWIDVSVGLCVVVALILPVTAFVLERYGPERAVFAVRVWTMFALAALGVPVFVGIEDHLSMVTALRQSAPFHYKCPAPLLRIMVTWFRPAAALLGTSLALLGPAKVLQLQLSLAVVCDFRSPSADGSETDSSLDSGGSPSVGPLNDND</sequence>
<feature type="compositionally biased region" description="Polar residues" evidence="1">
    <location>
        <begin position="563"/>
        <end position="577"/>
    </location>
</feature>
<feature type="transmembrane region" description="Helical" evidence="2">
    <location>
        <begin position="270"/>
        <end position="291"/>
    </location>
</feature>
<comment type="caution">
    <text evidence="3">The sequence shown here is derived from an EMBL/GenBank/DDBJ whole genome shotgun (WGS) entry which is preliminary data.</text>
</comment>
<name>A0A812PFS9_9DINO</name>
<feature type="transmembrane region" description="Helical" evidence="2">
    <location>
        <begin position="475"/>
        <end position="494"/>
    </location>
</feature>